<feature type="compositionally biased region" description="Low complexity" evidence="1">
    <location>
        <begin position="15"/>
        <end position="26"/>
    </location>
</feature>
<feature type="region of interest" description="Disordered" evidence="1">
    <location>
        <begin position="1"/>
        <end position="376"/>
    </location>
</feature>
<dbReference type="PANTHER" id="PTHR46333:SF5">
    <property type="entry name" value="TRANSGLUTAMINASE-LIKE DOMAIN-CONTAINING PROTEIN"/>
    <property type="match status" value="1"/>
</dbReference>
<dbReference type="GO" id="GO:0005737">
    <property type="term" value="C:cytoplasm"/>
    <property type="evidence" value="ECO:0007669"/>
    <property type="project" value="TreeGrafter"/>
</dbReference>
<organism evidence="3 4">
    <name type="scientific">Penicillium subrubescens</name>
    <dbReference type="NCBI Taxonomy" id="1316194"/>
    <lineage>
        <taxon>Eukaryota</taxon>
        <taxon>Fungi</taxon>
        <taxon>Dikarya</taxon>
        <taxon>Ascomycota</taxon>
        <taxon>Pezizomycotina</taxon>
        <taxon>Eurotiomycetes</taxon>
        <taxon>Eurotiomycetidae</taxon>
        <taxon>Eurotiales</taxon>
        <taxon>Aspergillaceae</taxon>
        <taxon>Penicillium</taxon>
    </lineage>
</organism>
<feature type="compositionally biased region" description="Polar residues" evidence="1">
    <location>
        <begin position="145"/>
        <end position="183"/>
    </location>
</feature>
<feature type="compositionally biased region" description="Pro residues" evidence="1">
    <location>
        <begin position="266"/>
        <end position="275"/>
    </location>
</feature>
<proteinExistence type="predicted"/>
<dbReference type="Proteomes" id="UP000186955">
    <property type="component" value="Unassembled WGS sequence"/>
</dbReference>
<name>A0A1Q5UHP1_9EURO</name>
<dbReference type="STRING" id="1316194.A0A1Q5UHP1"/>
<feature type="compositionally biased region" description="Polar residues" evidence="1">
    <location>
        <begin position="367"/>
        <end position="376"/>
    </location>
</feature>
<protein>
    <submittedName>
        <fullName evidence="3">Kyphoscoliosis peptidase</fullName>
    </submittedName>
</protein>
<evidence type="ECO:0000313" key="4">
    <source>
        <dbReference type="Proteomes" id="UP000186955"/>
    </source>
</evidence>
<dbReference type="SMART" id="SM00460">
    <property type="entry name" value="TGc"/>
    <property type="match status" value="1"/>
</dbReference>
<evidence type="ECO:0000259" key="2">
    <source>
        <dbReference type="SMART" id="SM00460"/>
    </source>
</evidence>
<dbReference type="OrthoDB" id="6129702at2759"/>
<dbReference type="InterPro" id="IPR052557">
    <property type="entry name" value="CAP/Cytokinesis_protein"/>
</dbReference>
<reference evidence="3 4" key="1">
    <citation type="submission" date="2016-10" db="EMBL/GenBank/DDBJ databases">
        <title>Genome sequence of the ascomycete fungus Penicillium subrubescens.</title>
        <authorList>
            <person name="De Vries R.P."/>
            <person name="Peng M."/>
            <person name="Dilokpimol A."/>
            <person name="Hilden K."/>
            <person name="Makela M.R."/>
            <person name="Grigoriev I."/>
            <person name="Riley R."/>
            <person name="Granchi Z."/>
        </authorList>
    </citation>
    <scope>NUCLEOTIDE SEQUENCE [LARGE SCALE GENOMIC DNA]</scope>
    <source>
        <strain evidence="3 4">CBS 132785</strain>
    </source>
</reference>
<gene>
    <name evidence="3" type="ORF">PENSUB_2533</name>
</gene>
<dbReference type="Gene3D" id="3.10.620.30">
    <property type="match status" value="1"/>
</dbReference>
<evidence type="ECO:0000313" key="3">
    <source>
        <dbReference type="EMBL" id="OKP11981.1"/>
    </source>
</evidence>
<dbReference type="SUPFAM" id="SSF54001">
    <property type="entry name" value="Cysteine proteinases"/>
    <property type="match status" value="1"/>
</dbReference>
<feature type="compositionally biased region" description="Polar residues" evidence="1">
    <location>
        <begin position="57"/>
        <end position="73"/>
    </location>
</feature>
<dbReference type="InterPro" id="IPR038765">
    <property type="entry name" value="Papain-like_cys_pep_sf"/>
</dbReference>
<dbReference type="AlphaFoldDB" id="A0A1Q5UHP1"/>
<feature type="compositionally biased region" description="Low complexity" evidence="1">
    <location>
        <begin position="238"/>
        <end position="265"/>
    </location>
</feature>
<evidence type="ECO:0000256" key="1">
    <source>
        <dbReference type="SAM" id="MobiDB-lite"/>
    </source>
</evidence>
<accession>A0A1Q5UHP1</accession>
<comment type="caution">
    <text evidence="3">The sequence shown here is derived from an EMBL/GenBank/DDBJ whole genome shotgun (WGS) entry which is preliminary data.</text>
</comment>
<keyword evidence="4" id="KW-1185">Reference proteome</keyword>
<sequence>MTEEPRLGSIQQRIAALKQSQAAQSSNGPEPPPFLRPPTERSKSANIPPSYAVTGSVIDNASIGNEPASIQTQRSAPRPPPALSPKPELKPKKAPPPVPTRRSDRPPPPPPPVRSESPARPEPPSRSQLPARQESRPNLPPRRPTQLSHRPSQESVLSDASHSTTATSVGRGASTTSLNSNGNGRIKAPAWGETVLPVLPPRRPREDPIDLTPAPRSESKFSKSGLTGKLSALRGKIPGSSSSSTSTSTSSRPSVPSRPSARDPSPAGPRLPPRRPSGVETQSNDTYGEADEEEVRPSLPARRLPPPSAVNNLPDPRQLGLGGLNKSPGIPLRPRSTPTGNGASRVPPPVPTGSRPDLAKLNATKPRFNSSTSGATAPVGITSTECLVCRDFSGPDARAAQYPRESLPTHDLGWLANELTAPFPSLTDKARVIFTWLHHNIKYDVVAFFNNAVKPSTPGSTLASGLAVCEGYAALFAILATKAGLEAIVIGGHGKGYGHTPLAPGQPVPPYDAGHAWNAVKIDGGQWKLIDPCWGAGAVNGPGQPYIQRFEPHMFTISNEEFGLKHFPGNKDHFFRSDGRLITWEEYITTDPDSPTGLKPIQIYSDADKYTIGRKTLYPAGGNISIYNTPGPVRFQFGLRCEHWTLARHSRQKPGLFLLMIHGVDGREEDRRVFQHVPGSGPGGGGEMWYVDVADARELGAPGQKVQLAVLTTLGERHDCRGVTAQEYQSQVGRVGMSWAYIAEWTLER</sequence>
<feature type="domain" description="Transglutaminase-like" evidence="2">
    <location>
        <begin position="461"/>
        <end position="534"/>
    </location>
</feature>
<dbReference type="EMBL" id="MNBE01000255">
    <property type="protein sequence ID" value="OKP11981.1"/>
    <property type="molecule type" value="Genomic_DNA"/>
</dbReference>
<dbReference type="InterPro" id="IPR002931">
    <property type="entry name" value="Transglutaminase-like"/>
</dbReference>
<dbReference type="Pfam" id="PF01841">
    <property type="entry name" value="Transglut_core"/>
    <property type="match status" value="1"/>
</dbReference>
<dbReference type="PANTHER" id="PTHR46333">
    <property type="entry name" value="CYTOKINESIS PROTEIN 3"/>
    <property type="match status" value="1"/>
</dbReference>